<dbReference type="InterPro" id="IPR037471">
    <property type="entry name" value="TIC56"/>
</dbReference>
<dbReference type="Proteomes" id="UP001558713">
    <property type="component" value="Unassembled WGS sequence"/>
</dbReference>
<keyword evidence="3" id="KW-1185">Reference proteome</keyword>
<dbReference type="EMBL" id="JBANAX010000496">
    <property type="protein sequence ID" value="KAL1206791.1"/>
    <property type="molecule type" value="Genomic_DNA"/>
</dbReference>
<evidence type="ECO:0000256" key="1">
    <source>
        <dbReference type="SAM" id="MobiDB-lite"/>
    </source>
</evidence>
<protein>
    <submittedName>
        <fullName evidence="2">Protein TIC 56</fullName>
    </submittedName>
</protein>
<accession>A0ABD1B6S9</accession>
<dbReference type="PANTHER" id="PTHR37755">
    <property type="entry name" value="PROTEIN TIC 56, CHLOROPLASTIC"/>
    <property type="match status" value="1"/>
</dbReference>
<evidence type="ECO:0000313" key="3">
    <source>
        <dbReference type="Proteomes" id="UP001558713"/>
    </source>
</evidence>
<dbReference type="PANTHER" id="PTHR37755:SF1">
    <property type="entry name" value="PROTEIN TIC 56, CHLOROPLASTIC"/>
    <property type="match status" value="1"/>
</dbReference>
<sequence length="167" mass="19239">MSSMNFNPFQNWFEKQPNPVPSINFVSLADSFFPKSHSPNFASIGLPKFSKKSQKPETGTDEPGPYKQIGEQFLWECENIPDDRNTPEVDKIFNEDPIFEKKVNPSAEEIEAEEKWWERFCASPVVQFMARAEEIADDMNKMELEENDTPYLKSGEPFLMCRDSTGV</sequence>
<name>A0ABD1B6S9_CARAN</name>
<dbReference type="AlphaFoldDB" id="A0ABD1B6S9"/>
<proteinExistence type="predicted"/>
<gene>
    <name evidence="2" type="ORF">V5N11_002236</name>
</gene>
<comment type="caution">
    <text evidence="2">The sequence shown here is derived from an EMBL/GenBank/DDBJ whole genome shotgun (WGS) entry which is preliminary data.</text>
</comment>
<reference evidence="2 3" key="1">
    <citation type="submission" date="2024-04" db="EMBL/GenBank/DDBJ databases">
        <title>Genome assembly C_amara_ONT_v2.</title>
        <authorList>
            <person name="Yant L."/>
            <person name="Moore C."/>
            <person name="Slenker M."/>
        </authorList>
    </citation>
    <scope>NUCLEOTIDE SEQUENCE [LARGE SCALE GENOMIC DNA]</scope>
    <source>
        <tissue evidence="2">Leaf</tissue>
    </source>
</reference>
<evidence type="ECO:0000313" key="2">
    <source>
        <dbReference type="EMBL" id="KAL1206791.1"/>
    </source>
</evidence>
<feature type="region of interest" description="Disordered" evidence="1">
    <location>
        <begin position="46"/>
        <end position="67"/>
    </location>
</feature>
<organism evidence="2 3">
    <name type="scientific">Cardamine amara subsp. amara</name>
    <dbReference type="NCBI Taxonomy" id="228776"/>
    <lineage>
        <taxon>Eukaryota</taxon>
        <taxon>Viridiplantae</taxon>
        <taxon>Streptophyta</taxon>
        <taxon>Embryophyta</taxon>
        <taxon>Tracheophyta</taxon>
        <taxon>Spermatophyta</taxon>
        <taxon>Magnoliopsida</taxon>
        <taxon>eudicotyledons</taxon>
        <taxon>Gunneridae</taxon>
        <taxon>Pentapetalae</taxon>
        <taxon>rosids</taxon>
        <taxon>malvids</taxon>
        <taxon>Brassicales</taxon>
        <taxon>Brassicaceae</taxon>
        <taxon>Cardamineae</taxon>
        <taxon>Cardamine</taxon>
    </lineage>
</organism>